<organism evidence="2 3">
    <name type="scientific">Spartinivicinus marinus</name>
    <dbReference type="NCBI Taxonomy" id="2994442"/>
    <lineage>
        <taxon>Bacteria</taxon>
        <taxon>Pseudomonadati</taxon>
        <taxon>Pseudomonadota</taxon>
        <taxon>Gammaproteobacteria</taxon>
        <taxon>Oceanospirillales</taxon>
        <taxon>Zooshikellaceae</taxon>
        <taxon>Spartinivicinus</taxon>
    </lineage>
</organism>
<sequence length="317" mass="37301">MSHDHAYKQFFSHPDMVKDLLQGFVHEHWIVDIDFSTLERVNGSYIADDLRERANDLIWRVKFKNKEEWLYLYLLLEFQSSIDRFMAVRLMTYVGLLYQDLIKSKQLPTPGKLPPVFPIVLYNGERRWKASTQLSDLIQSVPPDLAQWQPEQRYMLIEEHQFSDEELKPLKNLAAALFRLENSDNVEQLAQVIGSLVKWLKKPQQDSLRQAFVEWLKQGPLQKLSHHSEPLETLNDLHEVQQMLSKRVDQWVKQWKSEGYQEGVAKGEVNALRLVLQSRFGDLPSWVDEKLIHADQSSLNRWLLRASHVDNLESLFK</sequence>
<gene>
    <name evidence="2" type="ORF">H0A36_28205</name>
</gene>
<evidence type="ECO:0000259" key="1">
    <source>
        <dbReference type="Pfam" id="PF04754"/>
    </source>
</evidence>
<protein>
    <submittedName>
        <fullName evidence="2">Rpn family recombination-promoting nuclease/putative transposase</fullName>
    </submittedName>
</protein>
<comment type="caution">
    <text evidence="2">The sequence shown here is derived from an EMBL/GenBank/DDBJ whole genome shotgun (WGS) entry which is preliminary data.</text>
</comment>
<dbReference type="GO" id="GO:1990238">
    <property type="term" value="F:double-stranded DNA endonuclease activity"/>
    <property type="evidence" value="ECO:0007669"/>
    <property type="project" value="TreeGrafter"/>
</dbReference>
<name>A0A853IIK1_9GAMM</name>
<dbReference type="Proteomes" id="UP000569732">
    <property type="component" value="Unassembled WGS sequence"/>
</dbReference>
<dbReference type="EMBL" id="JACCKB010000180">
    <property type="protein sequence ID" value="NYZ69901.1"/>
    <property type="molecule type" value="Genomic_DNA"/>
</dbReference>
<dbReference type="Pfam" id="PF04754">
    <property type="entry name" value="Transposase_31"/>
    <property type="match status" value="1"/>
</dbReference>
<dbReference type="AlphaFoldDB" id="A0A853IIK1"/>
<proteinExistence type="predicted"/>
<accession>A0A853IIK1</accession>
<reference evidence="2 3" key="1">
    <citation type="submission" date="2020-07" db="EMBL/GenBank/DDBJ databases">
        <title>Endozoicomonas sp. nov., isolated from sediment.</title>
        <authorList>
            <person name="Gu T."/>
        </authorList>
    </citation>
    <scope>NUCLEOTIDE SEQUENCE [LARGE SCALE GENOMIC DNA]</scope>
    <source>
        <strain evidence="2 3">SM1973</strain>
    </source>
</reference>
<dbReference type="PANTHER" id="PTHR34611">
    <property type="match status" value="1"/>
</dbReference>
<dbReference type="PANTHER" id="PTHR34611:SF2">
    <property type="entry name" value="INACTIVE RECOMBINATION-PROMOTING NUCLEASE-LIKE PROTEIN RPNE-RELATED"/>
    <property type="match status" value="1"/>
</dbReference>
<evidence type="ECO:0000313" key="2">
    <source>
        <dbReference type="EMBL" id="NYZ69901.1"/>
    </source>
</evidence>
<dbReference type="InterPro" id="IPR051699">
    <property type="entry name" value="Rpn/YhgA-like_nuclease"/>
</dbReference>
<keyword evidence="3" id="KW-1185">Reference proteome</keyword>
<dbReference type="InterPro" id="IPR006842">
    <property type="entry name" value="Transposase_31"/>
</dbReference>
<evidence type="ECO:0000313" key="3">
    <source>
        <dbReference type="Proteomes" id="UP000569732"/>
    </source>
</evidence>
<dbReference type="GO" id="GO:0006310">
    <property type="term" value="P:DNA recombination"/>
    <property type="evidence" value="ECO:0007669"/>
    <property type="project" value="TreeGrafter"/>
</dbReference>
<feature type="domain" description="Transposase (putative) YhgA-like" evidence="1">
    <location>
        <begin position="2"/>
        <end position="205"/>
    </location>
</feature>
<dbReference type="RefSeq" id="WP_180571863.1">
    <property type="nucleotide sequence ID" value="NZ_JACCKB010000180.1"/>
</dbReference>